<dbReference type="SUPFAM" id="SSF46689">
    <property type="entry name" value="Homeodomain-like"/>
    <property type="match status" value="1"/>
</dbReference>
<dbReference type="InterPro" id="IPR025722">
    <property type="entry name" value="TetR"/>
</dbReference>
<reference evidence="5 6" key="1">
    <citation type="submission" date="2018-09" db="EMBL/GenBank/DDBJ databases">
        <authorList>
            <person name="Zhu H."/>
        </authorList>
    </citation>
    <scope>NUCLEOTIDE SEQUENCE [LARGE SCALE GENOMIC DNA]</scope>
    <source>
        <strain evidence="5 6">K2R10-39</strain>
    </source>
</reference>
<dbReference type="Pfam" id="PF00440">
    <property type="entry name" value="TetR_N"/>
    <property type="match status" value="1"/>
</dbReference>
<feature type="DNA-binding region" description="H-T-H motif" evidence="2">
    <location>
        <begin position="30"/>
        <end position="49"/>
    </location>
</feature>
<dbReference type="Gene3D" id="1.10.357.10">
    <property type="entry name" value="Tetracycline Repressor, domain 2"/>
    <property type="match status" value="1"/>
</dbReference>
<dbReference type="GO" id="GO:0003677">
    <property type="term" value="F:DNA binding"/>
    <property type="evidence" value="ECO:0007669"/>
    <property type="project" value="UniProtKB-UniRule"/>
</dbReference>
<comment type="caution">
    <text evidence="5">The sequence shown here is derived from an EMBL/GenBank/DDBJ whole genome shotgun (WGS) entry which is preliminary data.</text>
</comment>
<dbReference type="InterPro" id="IPR050624">
    <property type="entry name" value="HTH-type_Tx_Regulator"/>
</dbReference>
<gene>
    <name evidence="5" type="ORF">D3870_10545</name>
</gene>
<keyword evidence="1 2" id="KW-0238">DNA-binding</keyword>
<feature type="region of interest" description="Disordered" evidence="3">
    <location>
        <begin position="223"/>
        <end position="242"/>
    </location>
</feature>
<evidence type="ECO:0000313" key="6">
    <source>
        <dbReference type="Proteomes" id="UP000285190"/>
    </source>
</evidence>
<feature type="domain" description="HTH tetR-type" evidence="4">
    <location>
        <begin position="7"/>
        <end position="67"/>
    </location>
</feature>
<dbReference type="PRINTS" id="PR00455">
    <property type="entry name" value="HTHTETR"/>
</dbReference>
<dbReference type="OrthoDB" id="8770705at2"/>
<evidence type="ECO:0000256" key="3">
    <source>
        <dbReference type="SAM" id="MobiDB-lite"/>
    </source>
</evidence>
<evidence type="ECO:0000259" key="4">
    <source>
        <dbReference type="PROSITE" id="PS50977"/>
    </source>
</evidence>
<dbReference type="RefSeq" id="WP_119741938.1">
    <property type="nucleotide sequence ID" value="NZ_QYUN01000002.1"/>
</dbReference>
<sequence length="242" mass="28280">MQQKAPRRTRERILELSLRMFNEFGEPNITTTVIAEEMNISPGNLYYHFRNKDDIVNSLFAQFETEIGRMLAVPADRRPNIEDVWLYLHLSFELVWRYRFFYRDLSDLLSRNRKLELHFKQIFAHKIKVAHQLCVGMRGDKALEATDLEIDALATNMVVVATYWLSYEYVRNPRKYTEQEVMTEALGRGCYQVLSLIGPYLRGETHQRLEKLIKDYVEKSDKAPQRLLPATQSASRGSKAGA</sequence>
<evidence type="ECO:0000313" key="5">
    <source>
        <dbReference type="EMBL" id="RJG07980.1"/>
    </source>
</evidence>
<dbReference type="AlphaFoldDB" id="A0A418X6B6"/>
<evidence type="ECO:0000256" key="2">
    <source>
        <dbReference type="PROSITE-ProRule" id="PRU00335"/>
    </source>
</evidence>
<proteinExistence type="predicted"/>
<name>A0A418X6B6_9BURK</name>
<dbReference type="Pfam" id="PF13972">
    <property type="entry name" value="TetR"/>
    <property type="match status" value="1"/>
</dbReference>
<dbReference type="PROSITE" id="PS50977">
    <property type="entry name" value="HTH_TETR_2"/>
    <property type="match status" value="1"/>
</dbReference>
<dbReference type="PANTHER" id="PTHR43479:SF12">
    <property type="entry name" value="TRANSCRIPTIONAL REGULATORY PROTEIN"/>
    <property type="match status" value="1"/>
</dbReference>
<protein>
    <submittedName>
        <fullName evidence="5">TetR/AcrR family transcriptional regulator</fullName>
    </submittedName>
</protein>
<dbReference type="InterPro" id="IPR001647">
    <property type="entry name" value="HTH_TetR"/>
</dbReference>
<keyword evidence="6" id="KW-1185">Reference proteome</keyword>
<organism evidence="5 6">
    <name type="scientific">Noviherbaspirillum cavernae</name>
    <dbReference type="NCBI Taxonomy" id="2320862"/>
    <lineage>
        <taxon>Bacteria</taxon>
        <taxon>Pseudomonadati</taxon>
        <taxon>Pseudomonadota</taxon>
        <taxon>Betaproteobacteria</taxon>
        <taxon>Burkholderiales</taxon>
        <taxon>Oxalobacteraceae</taxon>
        <taxon>Noviherbaspirillum</taxon>
    </lineage>
</organism>
<accession>A0A418X6B6</accession>
<dbReference type="PANTHER" id="PTHR43479">
    <property type="entry name" value="ACREF/ENVCD OPERON REPRESSOR-RELATED"/>
    <property type="match status" value="1"/>
</dbReference>
<dbReference type="Proteomes" id="UP000285190">
    <property type="component" value="Unassembled WGS sequence"/>
</dbReference>
<dbReference type="EMBL" id="QYUN01000002">
    <property type="protein sequence ID" value="RJG07980.1"/>
    <property type="molecule type" value="Genomic_DNA"/>
</dbReference>
<dbReference type="InterPro" id="IPR009057">
    <property type="entry name" value="Homeodomain-like_sf"/>
</dbReference>
<evidence type="ECO:0000256" key="1">
    <source>
        <dbReference type="ARBA" id="ARBA00023125"/>
    </source>
</evidence>